<dbReference type="SMART" id="SM01298">
    <property type="entry name" value="KapB"/>
    <property type="match status" value="1"/>
</dbReference>
<sequence>MQEQMFTVGMRVRASYKTGEYIGEIAEAPSAVKAAVQILAVVKHPTQGDLHNPMDPDVGFFHQRRALAYREIALMPLNTIRPYHGEVPDYTASLKEALASELELMDRTARWASRCKQELEQLTKEYSL</sequence>
<evidence type="ECO:0000313" key="1">
    <source>
        <dbReference type="EMBL" id="MCZ8515889.1"/>
    </source>
</evidence>
<dbReference type="EMBL" id="JAQAGZ010000020">
    <property type="protein sequence ID" value="MCZ8515889.1"/>
    <property type="molecule type" value="Genomic_DNA"/>
</dbReference>
<proteinExistence type="predicted"/>
<comment type="caution">
    <text evidence="1">The sequence shown here is derived from an EMBL/GenBank/DDBJ whole genome shotgun (WGS) entry which is preliminary data.</text>
</comment>
<dbReference type="SUPFAM" id="SSF141251">
    <property type="entry name" value="Kinase-associated protein B-like"/>
    <property type="match status" value="1"/>
</dbReference>
<dbReference type="InterPro" id="IPR014916">
    <property type="entry name" value="KapB"/>
</dbReference>
<reference evidence="1 2" key="1">
    <citation type="submission" date="2022-12" db="EMBL/GenBank/DDBJ databases">
        <title>Draft genome sequence of Paenibacillus sp. dW9.</title>
        <authorList>
            <person name="Choi E.-W."/>
            <person name="Kim D.-U."/>
        </authorList>
    </citation>
    <scope>NUCLEOTIDE SEQUENCE [LARGE SCALE GENOMIC DNA]</scope>
    <source>
        <strain evidence="2">dW9</strain>
    </source>
</reference>
<keyword evidence="2" id="KW-1185">Reference proteome</keyword>
<dbReference type="Pfam" id="PF08810">
    <property type="entry name" value="KapB"/>
    <property type="match status" value="1"/>
</dbReference>
<accession>A0ABT4QG81</accession>
<keyword evidence="1" id="KW-0418">Kinase</keyword>
<dbReference type="InterPro" id="IPR038080">
    <property type="entry name" value="KapB_sf"/>
</dbReference>
<keyword evidence="1" id="KW-0808">Transferase</keyword>
<dbReference type="RefSeq" id="WP_269884422.1">
    <property type="nucleotide sequence ID" value="NZ_JAQAGZ010000020.1"/>
</dbReference>
<organism evidence="1 2">
    <name type="scientific">Paenibacillus gyeongsangnamensis</name>
    <dbReference type="NCBI Taxonomy" id="3388067"/>
    <lineage>
        <taxon>Bacteria</taxon>
        <taxon>Bacillati</taxon>
        <taxon>Bacillota</taxon>
        <taxon>Bacilli</taxon>
        <taxon>Bacillales</taxon>
        <taxon>Paenibacillaceae</taxon>
        <taxon>Paenibacillus</taxon>
    </lineage>
</organism>
<keyword evidence="1" id="KW-0449">Lipoprotein</keyword>
<protein>
    <submittedName>
        <fullName evidence="1">Kinase-associated lipoprotein B</fullName>
    </submittedName>
</protein>
<gene>
    <name evidence="1" type="ORF">O9H85_26525</name>
</gene>
<dbReference type="GO" id="GO:0016301">
    <property type="term" value="F:kinase activity"/>
    <property type="evidence" value="ECO:0007669"/>
    <property type="project" value="UniProtKB-KW"/>
</dbReference>
<evidence type="ECO:0000313" key="2">
    <source>
        <dbReference type="Proteomes" id="UP001527882"/>
    </source>
</evidence>
<dbReference type="Proteomes" id="UP001527882">
    <property type="component" value="Unassembled WGS sequence"/>
</dbReference>
<name>A0ABT4QG81_9BACL</name>
<dbReference type="Gene3D" id="2.30.30.430">
    <property type="entry name" value="Kinase associated protein B domain"/>
    <property type="match status" value="1"/>
</dbReference>